<protein>
    <recommendedName>
        <fullName evidence="7">Sigma-70 family RNA polymerase sigma factor</fullName>
    </recommendedName>
</protein>
<keyword evidence="4" id="KW-0804">Transcription</keyword>
<reference evidence="5 6" key="1">
    <citation type="submission" date="2017-11" db="EMBL/GenBank/DDBJ databases">
        <title>Rhodohalobacter 15182 sp. nov., isolated from a salt lake.</title>
        <authorList>
            <person name="Han S."/>
        </authorList>
    </citation>
    <scope>NUCLEOTIDE SEQUENCE [LARGE SCALE GENOMIC DNA]</scope>
    <source>
        <strain evidence="5 6">15182</strain>
    </source>
</reference>
<proteinExistence type="inferred from homology"/>
<dbReference type="SUPFAM" id="SSF88659">
    <property type="entry name" value="Sigma3 and sigma4 domains of RNA polymerase sigma factors"/>
    <property type="match status" value="1"/>
</dbReference>
<keyword evidence="2" id="KW-0805">Transcription regulation</keyword>
<evidence type="ECO:0000313" key="6">
    <source>
        <dbReference type="Proteomes" id="UP000233398"/>
    </source>
</evidence>
<evidence type="ECO:0008006" key="7">
    <source>
        <dbReference type="Google" id="ProtNLM"/>
    </source>
</evidence>
<evidence type="ECO:0000256" key="1">
    <source>
        <dbReference type="ARBA" id="ARBA00010641"/>
    </source>
</evidence>
<sequence>MDYSELVEALQKGDKTSVNSICSDSLLILKKYLIARMGASPHDAEDAVQQMFEYLIPKIRDDVIDNPGGLAKYMMKASRHTYLNLLRDHNLNELEELSEEPHVEEGQIWNLVNDDRKKILKHCIKKLKTHYRALVEFLFKHPEADAQDVAENFDISLNNAWQRKHRVIKQLSSCAENHI</sequence>
<dbReference type="Proteomes" id="UP000233398">
    <property type="component" value="Unassembled WGS sequence"/>
</dbReference>
<dbReference type="Gene3D" id="1.10.1740.10">
    <property type="match status" value="1"/>
</dbReference>
<dbReference type="GO" id="GO:0016987">
    <property type="term" value="F:sigma factor activity"/>
    <property type="evidence" value="ECO:0007669"/>
    <property type="project" value="UniProtKB-KW"/>
</dbReference>
<dbReference type="InterPro" id="IPR039425">
    <property type="entry name" value="RNA_pol_sigma-70-like"/>
</dbReference>
<comment type="similarity">
    <text evidence="1">Belongs to the sigma-70 factor family. ECF subfamily.</text>
</comment>
<evidence type="ECO:0000256" key="3">
    <source>
        <dbReference type="ARBA" id="ARBA00023082"/>
    </source>
</evidence>
<dbReference type="OrthoDB" id="1524878at2"/>
<keyword evidence="6" id="KW-1185">Reference proteome</keyword>
<dbReference type="InterPro" id="IPR013324">
    <property type="entry name" value="RNA_pol_sigma_r3/r4-like"/>
</dbReference>
<name>A0A2N0VGD1_9BACT</name>
<evidence type="ECO:0000256" key="2">
    <source>
        <dbReference type="ARBA" id="ARBA00023015"/>
    </source>
</evidence>
<dbReference type="InterPro" id="IPR013325">
    <property type="entry name" value="RNA_pol_sigma_r2"/>
</dbReference>
<gene>
    <name evidence="5" type="ORF">CWD77_11370</name>
</gene>
<comment type="caution">
    <text evidence="5">The sequence shown here is derived from an EMBL/GenBank/DDBJ whole genome shotgun (WGS) entry which is preliminary data.</text>
</comment>
<dbReference type="PANTHER" id="PTHR43133">
    <property type="entry name" value="RNA POLYMERASE ECF-TYPE SIGMA FACTO"/>
    <property type="match status" value="1"/>
</dbReference>
<keyword evidence="3" id="KW-0731">Sigma factor</keyword>
<evidence type="ECO:0000313" key="5">
    <source>
        <dbReference type="EMBL" id="PKD43208.1"/>
    </source>
</evidence>
<evidence type="ECO:0000256" key="4">
    <source>
        <dbReference type="ARBA" id="ARBA00023163"/>
    </source>
</evidence>
<dbReference type="InterPro" id="IPR036388">
    <property type="entry name" value="WH-like_DNA-bd_sf"/>
</dbReference>
<accession>A0A2N0VGD1</accession>
<dbReference type="RefSeq" id="WP_101073682.1">
    <property type="nucleotide sequence ID" value="NZ_PISP01000003.1"/>
</dbReference>
<dbReference type="Gene3D" id="1.10.10.10">
    <property type="entry name" value="Winged helix-like DNA-binding domain superfamily/Winged helix DNA-binding domain"/>
    <property type="match status" value="1"/>
</dbReference>
<dbReference type="SUPFAM" id="SSF88946">
    <property type="entry name" value="Sigma2 domain of RNA polymerase sigma factors"/>
    <property type="match status" value="1"/>
</dbReference>
<organism evidence="5 6">
    <name type="scientific">Rhodohalobacter barkolensis</name>
    <dbReference type="NCBI Taxonomy" id="2053187"/>
    <lineage>
        <taxon>Bacteria</taxon>
        <taxon>Pseudomonadati</taxon>
        <taxon>Balneolota</taxon>
        <taxon>Balneolia</taxon>
        <taxon>Balneolales</taxon>
        <taxon>Balneolaceae</taxon>
        <taxon>Rhodohalobacter</taxon>
    </lineage>
</organism>
<dbReference type="PANTHER" id="PTHR43133:SF51">
    <property type="entry name" value="RNA POLYMERASE SIGMA FACTOR"/>
    <property type="match status" value="1"/>
</dbReference>
<dbReference type="EMBL" id="PISP01000003">
    <property type="protein sequence ID" value="PKD43208.1"/>
    <property type="molecule type" value="Genomic_DNA"/>
</dbReference>
<dbReference type="AlphaFoldDB" id="A0A2N0VGD1"/>
<dbReference type="GO" id="GO:0006352">
    <property type="term" value="P:DNA-templated transcription initiation"/>
    <property type="evidence" value="ECO:0007669"/>
    <property type="project" value="InterPro"/>
</dbReference>